<reference evidence="12 13" key="1">
    <citation type="submission" date="2023-07" db="EMBL/GenBank/DDBJ databases">
        <title>Genomic Encyclopedia of Type Strains, Phase IV (KMG-IV): sequencing the most valuable type-strain genomes for metagenomic binning, comparative biology and taxonomic classification.</title>
        <authorList>
            <person name="Goeker M."/>
        </authorList>
    </citation>
    <scope>NUCLEOTIDE SEQUENCE [LARGE SCALE GENOMIC DNA]</scope>
    <source>
        <strain evidence="12 13">DSM 16784</strain>
    </source>
</reference>
<protein>
    <recommendedName>
        <fullName evidence="4 10">Cysteine synthase</fullName>
        <ecNumber evidence="4 10">2.5.1.47</ecNumber>
    </recommendedName>
</protein>
<dbReference type="PANTHER" id="PTHR10314">
    <property type="entry name" value="CYSTATHIONINE BETA-SYNTHASE"/>
    <property type="match status" value="1"/>
</dbReference>
<evidence type="ECO:0000259" key="11">
    <source>
        <dbReference type="Pfam" id="PF00291"/>
    </source>
</evidence>
<comment type="catalytic activity">
    <reaction evidence="9 10">
        <text>O-acetyl-L-serine + hydrogen sulfide = L-cysteine + acetate</text>
        <dbReference type="Rhea" id="RHEA:14829"/>
        <dbReference type="ChEBI" id="CHEBI:29919"/>
        <dbReference type="ChEBI" id="CHEBI:30089"/>
        <dbReference type="ChEBI" id="CHEBI:35235"/>
        <dbReference type="ChEBI" id="CHEBI:58340"/>
        <dbReference type="EC" id="2.5.1.47"/>
    </reaction>
</comment>
<evidence type="ECO:0000313" key="12">
    <source>
        <dbReference type="EMBL" id="MDQ0362810.1"/>
    </source>
</evidence>
<dbReference type="PROSITE" id="PS00901">
    <property type="entry name" value="CYS_SYNTHASE"/>
    <property type="match status" value="1"/>
</dbReference>
<dbReference type="Pfam" id="PF00291">
    <property type="entry name" value="PALP"/>
    <property type="match status" value="1"/>
</dbReference>
<evidence type="ECO:0000256" key="2">
    <source>
        <dbReference type="ARBA" id="ARBA00004962"/>
    </source>
</evidence>
<comment type="similarity">
    <text evidence="3 10">Belongs to the cysteine synthase/cystathionine beta-synthase family.</text>
</comment>
<evidence type="ECO:0000256" key="10">
    <source>
        <dbReference type="RuleBase" id="RU003985"/>
    </source>
</evidence>
<dbReference type="EMBL" id="JAUSUR010000008">
    <property type="protein sequence ID" value="MDQ0362810.1"/>
    <property type="molecule type" value="Genomic_DNA"/>
</dbReference>
<evidence type="ECO:0000256" key="3">
    <source>
        <dbReference type="ARBA" id="ARBA00007103"/>
    </source>
</evidence>
<dbReference type="EC" id="2.5.1.47" evidence="4 10"/>
<evidence type="ECO:0000256" key="7">
    <source>
        <dbReference type="ARBA" id="ARBA00022898"/>
    </source>
</evidence>
<comment type="caution">
    <text evidence="12">The sequence shown here is derived from an EMBL/GenBank/DDBJ whole genome shotgun (WGS) entry which is preliminary data.</text>
</comment>
<sequence length="308" mass="32728">MSKIYNNITELIGNTPLVKINKLNTSDAEVLAKLESFNPGGSVKDRIAYGMVKDALDKGTITKDSTLVEPTSGNTGIGLAMVAAALGIKLTIVMPESMSIERRKLIQGYGANLILTSAAGGMKEAIATAVKMVQEHPDYFMLQQFENPANPKSHYQTTAEEIYNDTDGKIDIFVSAVGTGGTISGVGEYLKEKNPYIKLIAVEAAKSPVLSGGKPGPHKIQGISAGFIPGVYSSKVVDEIIQVQDEDAIATSQHVSTDEGIAVGISSGAAMYAALEVAKRPENKGKRIVVILADGGERYLSTDLYKFD</sequence>
<dbReference type="InterPro" id="IPR050214">
    <property type="entry name" value="Cys_Synth/Cystath_Beta-Synth"/>
</dbReference>
<organism evidence="12 13">
    <name type="scientific">Breznakia pachnodae</name>
    <dbReference type="NCBI Taxonomy" id="265178"/>
    <lineage>
        <taxon>Bacteria</taxon>
        <taxon>Bacillati</taxon>
        <taxon>Bacillota</taxon>
        <taxon>Erysipelotrichia</taxon>
        <taxon>Erysipelotrichales</taxon>
        <taxon>Erysipelotrichaceae</taxon>
        <taxon>Breznakia</taxon>
    </lineage>
</organism>
<evidence type="ECO:0000256" key="6">
    <source>
        <dbReference type="ARBA" id="ARBA00022679"/>
    </source>
</evidence>
<evidence type="ECO:0000313" key="13">
    <source>
        <dbReference type="Proteomes" id="UP001230220"/>
    </source>
</evidence>
<feature type="domain" description="Tryptophan synthase beta chain-like PALP" evidence="11">
    <location>
        <begin position="8"/>
        <end position="294"/>
    </location>
</feature>
<dbReference type="Proteomes" id="UP001230220">
    <property type="component" value="Unassembled WGS sequence"/>
</dbReference>
<keyword evidence="8 10" id="KW-0198">Cysteine biosynthesis</keyword>
<evidence type="ECO:0000256" key="1">
    <source>
        <dbReference type="ARBA" id="ARBA00001933"/>
    </source>
</evidence>
<accession>A0ABU0E8J9</accession>
<dbReference type="RefSeq" id="WP_307410864.1">
    <property type="nucleotide sequence ID" value="NZ_JAUSUR010000008.1"/>
</dbReference>
<gene>
    <name evidence="12" type="ORF">J2S15_003571</name>
</gene>
<dbReference type="InterPro" id="IPR036052">
    <property type="entry name" value="TrpB-like_PALP_sf"/>
</dbReference>
<comment type="pathway">
    <text evidence="2">Amino-acid biosynthesis; L-cysteine biosynthesis; L-cysteine from L-serine: step 2/2.</text>
</comment>
<proteinExistence type="inferred from homology"/>
<dbReference type="NCBIfam" id="TIGR01139">
    <property type="entry name" value="cysK"/>
    <property type="match status" value="1"/>
</dbReference>
<dbReference type="InterPro" id="IPR001926">
    <property type="entry name" value="TrpB-like_PALP"/>
</dbReference>
<evidence type="ECO:0000256" key="4">
    <source>
        <dbReference type="ARBA" id="ARBA00012681"/>
    </source>
</evidence>
<evidence type="ECO:0000256" key="8">
    <source>
        <dbReference type="ARBA" id="ARBA00023192"/>
    </source>
</evidence>
<dbReference type="Gene3D" id="3.40.50.1100">
    <property type="match status" value="2"/>
</dbReference>
<dbReference type="InterPro" id="IPR005859">
    <property type="entry name" value="CysK"/>
</dbReference>
<keyword evidence="5 10" id="KW-0028">Amino-acid biosynthesis</keyword>
<evidence type="ECO:0000256" key="5">
    <source>
        <dbReference type="ARBA" id="ARBA00022605"/>
    </source>
</evidence>
<dbReference type="InterPro" id="IPR001216">
    <property type="entry name" value="P-phosphate_BS"/>
</dbReference>
<dbReference type="InterPro" id="IPR005856">
    <property type="entry name" value="Cys_synth"/>
</dbReference>
<dbReference type="GO" id="GO:0004124">
    <property type="term" value="F:cysteine synthase activity"/>
    <property type="evidence" value="ECO:0007669"/>
    <property type="project" value="UniProtKB-EC"/>
</dbReference>
<dbReference type="SUPFAM" id="SSF53686">
    <property type="entry name" value="Tryptophan synthase beta subunit-like PLP-dependent enzymes"/>
    <property type="match status" value="1"/>
</dbReference>
<keyword evidence="7 10" id="KW-0663">Pyridoxal phosphate</keyword>
<dbReference type="NCBIfam" id="TIGR01136">
    <property type="entry name" value="cysKM"/>
    <property type="match status" value="1"/>
</dbReference>
<evidence type="ECO:0000256" key="9">
    <source>
        <dbReference type="ARBA" id="ARBA00047931"/>
    </source>
</evidence>
<keyword evidence="13" id="KW-1185">Reference proteome</keyword>
<dbReference type="CDD" id="cd01561">
    <property type="entry name" value="CBS_like"/>
    <property type="match status" value="1"/>
</dbReference>
<name>A0ABU0E8J9_9FIRM</name>
<comment type="cofactor">
    <cofactor evidence="1 10">
        <name>pyridoxal 5'-phosphate</name>
        <dbReference type="ChEBI" id="CHEBI:597326"/>
    </cofactor>
</comment>
<keyword evidence="6 10" id="KW-0808">Transferase</keyword>